<dbReference type="EMBL" id="JBHSNP010000029">
    <property type="protein sequence ID" value="MFC5605053.1"/>
    <property type="molecule type" value="Genomic_DNA"/>
</dbReference>
<accession>A0ABW0U330</accession>
<evidence type="ECO:0000259" key="1">
    <source>
        <dbReference type="PROSITE" id="PS51819"/>
    </source>
</evidence>
<dbReference type="PANTHER" id="PTHR36437:SF2">
    <property type="entry name" value="GLYOXALASE_BLEOMYCIN RESISTANCE PROTEIN_DIOXYGENASE"/>
    <property type="match status" value="1"/>
</dbReference>
<evidence type="ECO:0000313" key="2">
    <source>
        <dbReference type="EMBL" id="MFC5605053.1"/>
    </source>
</evidence>
<dbReference type="InterPro" id="IPR037523">
    <property type="entry name" value="VOC_core"/>
</dbReference>
<dbReference type="Pfam" id="PF00903">
    <property type="entry name" value="Glyoxalase"/>
    <property type="match status" value="1"/>
</dbReference>
<dbReference type="PROSITE" id="PS51819">
    <property type="entry name" value="VOC"/>
    <property type="match status" value="1"/>
</dbReference>
<dbReference type="RefSeq" id="WP_381447511.1">
    <property type="nucleotide sequence ID" value="NZ_JBHSNP010000029.1"/>
</dbReference>
<dbReference type="PANTHER" id="PTHR36437">
    <property type="entry name" value="GLYOXALASE/BLEOMYCIN RESISTANCE PROTEIN/DIOXYGENASE"/>
    <property type="match status" value="1"/>
</dbReference>
<protein>
    <submittedName>
        <fullName evidence="2">VOC family protein</fullName>
    </submittedName>
</protein>
<dbReference type="CDD" id="cd06587">
    <property type="entry name" value="VOC"/>
    <property type="match status" value="1"/>
</dbReference>
<evidence type="ECO:0000313" key="3">
    <source>
        <dbReference type="Proteomes" id="UP001596071"/>
    </source>
</evidence>
<gene>
    <name evidence="2" type="ORF">ACFPTP_17580</name>
</gene>
<dbReference type="InterPro" id="IPR004360">
    <property type="entry name" value="Glyas_Fos-R_dOase_dom"/>
</dbReference>
<dbReference type="Gene3D" id="3.10.180.10">
    <property type="entry name" value="2,3-Dihydroxybiphenyl 1,2-Dioxygenase, domain 1"/>
    <property type="match status" value="1"/>
</dbReference>
<reference evidence="3" key="1">
    <citation type="journal article" date="2019" name="Int. J. Syst. Evol. Microbiol.">
        <title>The Global Catalogue of Microorganisms (GCM) 10K type strain sequencing project: providing services to taxonomists for standard genome sequencing and annotation.</title>
        <authorList>
            <consortium name="The Broad Institute Genomics Platform"/>
            <consortium name="The Broad Institute Genome Sequencing Center for Infectious Disease"/>
            <person name="Wu L."/>
            <person name="Ma J."/>
        </authorList>
    </citation>
    <scope>NUCLEOTIDE SEQUENCE [LARGE SCALE GENOMIC DNA]</scope>
    <source>
        <strain evidence="3">KACC 11299</strain>
    </source>
</reference>
<dbReference type="InterPro" id="IPR029068">
    <property type="entry name" value="Glyas_Bleomycin-R_OHBP_Dase"/>
</dbReference>
<name>A0ABW0U330_9BACL</name>
<proteinExistence type="predicted"/>
<dbReference type="Proteomes" id="UP001596071">
    <property type="component" value="Unassembled WGS sequence"/>
</dbReference>
<sequence length="117" mass="12952">MTQVCVIGIHVPDMQEAIEFYTGVLGFEVNKEYGPKIVTLVHGELPIVLEESENAGYHVGSSGVVLTLKTDDIHQSLSKLKEKGVELIIAEPADCPPGKYISFKDPFGNVWEYLQFD</sequence>
<keyword evidence="3" id="KW-1185">Reference proteome</keyword>
<comment type="caution">
    <text evidence="2">The sequence shown here is derived from an EMBL/GenBank/DDBJ whole genome shotgun (WGS) entry which is preliminary data.</text>
</comment>
<dbReference type="SUPFAM" id="SSF54593">
    <property type="entry name" value="Glyoxalase/Bleomycin resistance protein/Dihydroxybiphenyl dioxygenase"/>
    <property type="match status" value="1"/>
</dbReference>
<organism evidence="2 3">
    <name type="scientific">Sporosarcina koreensis</name>
    <dbReference type="NCBI Taxonomy" id="334735"/>
    <lineage>
        <taxon>Bacteria</taxon>
        <taxon>Bacillati</taxon>
        <taxon>Bacillota</taxon>
        <taxon>Bacilli</taxon>
        <taxon>Bacillales</taxon>
        <taxon>Caryophanaceae</taxon>
        <taxon>Sporosarcina</taxon>
    </lineage>
</organism>
<feature type="domain" description="VOC" evidence="1">
    <location>
        <begin position="3"/>
        <end position="116"/>
    </location>
</feature>